<dbReference type="AlphaFoldDB" id="A0A9J6MXP0"/>
<evidence type="ECO:0000313" key="2">
    <source>
        <dbReference type="Proteomes" id="UP000677265"/>
    </source>
</evidence>
<dbReference type="GO" id="GO:0003924">
    <property type="term" value="F:GTPase activity"/>
    <property type="evidence" value="ECO:0007669"/>
    <property type="project" value="TreeGrafter"/>
</dbReference>
<dbReference type="PANTHER" id="PTHR32341">
    <property type="entry name" value="INTERFERON-INDUCIBLE GTPASE"/>
    <property type="match status" value="1"/>
</dbReference>
<dbReference type="Gene3D" id="2.30.30.380">
    <property type="entry name" value="Zn-finger domain of Sec23/24"/>
    <property type="match status" value="1"/>
</dbReference>
<comment type="caution">
    <text evidence="1">The sequence shown here is derived from an EMBL/GenBank/DDBJ whole genome shotgun (WGS) entry which is preliminary data.</text>
</comment>
<name>A0A9J6MXP0_9BACI</name>
<organism evidence="1 2">
    <name type="scientific">Neobacillus citreus</name>
    <dbReference type="NCBI Taxonomy" id="2833578"/>
    <lineage>
        <taxon>Bacteria</taxon>
        <taxon>Bacillati</taxon>
        <taxon>Bacillota</taxon>
        <taxon>Bacilli</taxon>
        <taxon>Bacillales</taxon>
        <taxon>Bacillaceae</taxon>
        <taxon>Neobacillus</taxon>
    </lineage>
</organism>
<sequence length="218" mass="23503">MIPNTLSELNRIKEECKTMVNKRASASAAAAVVPVPGADVGADVVIMMELLPAINRKFGLSPEQLDQLDSVIKGKIAVIISSIGSELVGKYITKQTITMLLKKVGAKVAVKQVAKYVPFIGQAVSAGISFGAMKYLGNSHIDECYEVCRRVIEMREAESATKATAQNSASSEIKYEFIDCLSCGTKNRIPLDRFLSANKESIKCGKCKSPLRATVSIN</sequence>
<evidence type="ECO:0000313" key="1">
    <source>
        <dbReference type="EMBL" id="MCH6269360.1"/>
    </source>
</evidence>
<keyword evidence="2" id="KW-1185">Reference proteome</keyword>
<dbReference type="RefSeq" id="WP_241114150.1">
    <property type="nucleotide sequence ID" value="NZ_JAGYPE020000093.1"/>
</dbReference>
<protein>
    <recommendedName>
        <fullName evidence="3">DUF697 domain-containing protein</fullName>
    </recommendedName>
</protein>
<dbReference type="PANTHER" id="PTHR32341:SF17">
    <property type="entry name" value="IRG-TYPE G DOMAIN-CONTAINING PROTEIN"/>
    <property type="match status" value="1"/>
</dbReference>
<proteinExistence type="predicted"/>
<dbReference type="InterPro" id="IPR051515">
    <property type="entry name" value="IRG"/>
</dbReference>
<dbReference type="Proteomes" id="UP000677265">
    <property type="component" value="Unassembled WGS sequence"/>
</dbReference>
<evidence type="ECO:0008006" key="3">
    <source>
        <dbReference type="Google" id="ProtNLM"/>
    </source>
</evidence>
<dbReference type="EMBL" id="JAGYPE020000093">
    <property type="protein sequence ID" value="MCH6269360.1"/>
    <property type="molecule type" value="Genomic_DNA"/>
</dbReference>
<reference evidence="1 2" key="1">
    <citation type="submission" date="2022-03" db="EMBL/GenBank/DDBJ databases">
        <title>Novel Bacillus species.</title>
        <authorList>
            <person name="Liu G."/>
        </authorList>
    </citation>
    <scope>NUCLEOTIDE SEQUENCE [LARGE SCALE GENOMIC DNA]</scope>
    <source>
        <strain evidence="1 2">FJAT-50051</strain>
    </source>
</reference>
<gene>
    <name evidence="1" type="ORF">KHB02_027900</name>
</gene>
<accession>A0A9J6MXP0</accession>